<sequence length="497" mass="57967">MLEAMMLEDTAKRKLTLFKLLATFSNQQHSINFFEKRLDYSYSRVVYLLELIQQDLSKITDEEVKILQVDGVRYKQTITYDSYYQYLITQSIPYQLLISILFHPNDDLTQFCQKHYQSRTTVVRKSKLLSDYFKEFNIKLNTSKLSLYGDERIVRITLYTLIWLASQGTNLPKIDNNPIDYIEITKVISPYFPDSFSYSADKQITLILDIIYLRVKSGHLVTEKTMIAPYIPTSPAYAKIFFGDLIKETDILEAEAQYAAYLLIATPNFFRNNDHRLTLLSDYLKNQTNSATKLLEEFCAVFKQEFMPSDFSWEDAPILFGNIANIIFSTTISEKPFPTLFHLINHSSYSKNEYYYQLLTYFKALFHKISKRKNFGWLKENIEQLSDTLAALLVPLYESYQVNKIVRIALIAESNYLLIQPLKQFIEELPFVQLVAYSHGKFSSFDFVVATSSYLIPEECHVPTFVFRFSADNDEQYIGLYQAIKAVHNQKGVDPTY</sequence>
<evidence type="ECO:0000259" key="1">
    <source>
        <dbReference type="Pfam" id="PF05043"/>
    </source>
</evidence>
<gene>
    <name evidence="2" type="ORF">ATZ35_00565</name>
</gene>
<dbReference type="InterPro" id="IPR007737">
    <property type="entry name" value="Mga_HTH"/>
</dbReference>
<proteinExistence type="predicted"/>
<feature type="domain" description="Mga helix-turn-helix" evidence="1">
    <location>
        <begin position="81"/>
        <end position="161"/>
    </location>
</feature>
<evidence type="ECO:0000313" key="3">
    <source>
        <dbReference type="Proteomes" id="UP000067523"/>
    </source>
</evidence>
<reference evidence="3" key="1">
    <citation type="submission" date="2015-12" db="EMBL/GenBank/DDBJ databases">
        <authorList>
            <person name="Lauer A."/>
            <person name="Humrighouse B."/>
            <person name="Loparev V."/>
            <person name="Shewmaker P.L."/>
            <person name="Whitney A.M."/>
            <person name="McLaughlin R.W."/>
        </authorList>
    </citation>
    <scope>NUCLEOTIDE SEQUENCE [LARGE SCALE GENOMIC DNA]</scope>
    <source>
        <strain evidence="3">LMG 26678</strain>
    </source>
</reference>
<organism evidence="2 3">
    <name type="scientific">Enterococcus rotai</name>
    <dbReference type="NCBI Taxonomy" id="118060"/>
    <lineage>
        <taxon>Bacteria</taxon>
        <taxon>Bacillati</taxon>
        <taxon>Bacillota</taxon>
        <taxon>Bacilli</taxon>
        <taxon>Lactobacillales</taxon>
        <taxon>Enterococcaceae</taxon>
        <taxon>Enterococcus</taxon>
    </lineage>
</organism>
<dbReference type="RefSeq" id="WP_208928422.1">
    <property type="nucleotide sequence ID" value="NZ_CP013655.1"/>
</dbReference>
<dbReference type="Gene3D" id="1.10.10.10">
    <property type="entry name" value="Winged helix-like DNA-binding domain superfamily/Winged helix DNA-binding domain"/>
    <property type="match status" value="1"/>
</dbReference>
<name>A0A0U2VQJ2_9ENTE</name>
<dbReference type="InterPro" id="IPR036388">
    <property type="entry name" value="WH-like_DNA-bd_sf"/>
</dbReference>
<keyword evidence="3" id="KW-1185">Reference proteome</keyword>
<dbReference type="STRING" id="118060.ATZ35_00565"/>
<protein>
    <recommendedName>
        <fullName evidence="1">Mga helix-turn-helix domain-containing protein</fullName>
    </recommendedName>
</protein>
<accession>A0A0U2VQJ2</accession>
<dbReference type="Pfam" id="PF05043">
    <property type="entry name" value="Mga"/>
    <property type="match status" value="1"/>
</dbReference>
<dbReference type="EMBL" id="CP013655">
    <property type="protein sequence ID" value="ALS35700.1"/>
    <property type="molecule type" value="Genomic_DNA"/>
</dbReference>
<dbReference type="AlphaFoldDB" id="A0A0U2VQJ2"/>
<dbReference type="KEGG" id="erx:ATZ35_00565"/>
<evidence type="ECO:0000313" key="2">
    <source>
        <dbReference type="EMBL" id="ALS35700.1"/>
    </source>
</evidence>
<dbReference type="Proteomes" id="UP000067523">
    <property type="component" value="Chromosome"/>
</dbReference>